<feature type="chain" id="PRO_5046960686" description="TolB protein" evidence="2">
    <location>
        <begin position="21"/>
        <end position="759"/>
    </location>
</feature>
<evidence type="ECO:0000256" key="2">
    <source>
        <dbReference type="SAM" id="SignalP"/>
    </source>
</evidence>
<dbReference type="EMBL" id="CP089982">
    <property type="protein sequence ID" value="WXA97778.1"/>
    <property type="molecule type" value="Genomic_DNA"/>
</dbReference>
<sequence>MARRLSLALLLAILAVMAVAWVPGCGSNNDSEFGDPGPPDGSLPDGHPGGGFGDGGGNGGGTGTDGDFAITPRDQTIDIAIDQEKVTVTPATLKFQGKWRQQDVIASWSLDRGELGTVDNNGIFTPSNTLARAMSGVVHVTGRYQPQGDRLYQASTAVTVRLRITQNGKPENGLPTGNPVGGSGIGGPVDAPTKGRLQGTPTNAPDFIGLYPYDKTVWPRGLFAPLLQWQSSKNVKAVYIHLKENGFEFEGFSSGNGLINQPIWQAAWDKATYGNTGDPLTVEIKIDDGTKTYGTVKRTWTIAPGALKGTVYYNSYDTKLATRLENQPSSAGVLAIRPGQTQPVLALGEGSKNECIVCHTVSGDGSTLFAQIWNKDKDHPSEYKNGLSYNLKTNAKIADYVNNAPDGTTNNRKFLWSGVSNDGTYALQSSGHTQEAFSGDSRVFRRDNGNAVSASGFDGVIGQAVTPAFSPDGKKVAFNYWTAGPHGSNAGDGHSIAIMDFACGAGGGGAGPSCGSFAFSGLKVIYNNPQRTVGWPAWLPDNTGVIFHNVVKLPEGGSPLATWKKAQAELWYTNTAGQAVALKALNGTGYLPTNAEHPDDTVMNYEPTVNPIASGGYYWVVFTSRRMYGNVADGFAYPAPGTGDKPTPKKLWVAAIDLNARPGQDPSHPAFYLPAQELDAGNMRGYWVVDPCKSNGKTCEGGDECCNGFCRQNDKGALVCTDKPQGCAQEFEHCDQDSDCCGAGAGYICINNRCARKVN</sequence>
<keyword evidence="4" id="KW-1185">Reference proteome</keyword>
<dbReference type="SUPFAM" id="SSF82171">
    <property type="entry name" value="DPP6 N-terminal domain-like"/>
    <property type="match status" value="1"/>
</dbReference>
<reference evidence="3 4" key="1">
    <citation type="submission" date="2021-12" db="EMBL/GenBank/DDBJ databases">
        <title>Discovery of the Pendulisporaceae a myxobacterial family with distinct sporulation behavior and unique specialized metabolism.</title>
        <authorList>
            <person name="Garcia R."/>
            <person name="Popoff A."/>
            <person name="Bader C.D."/>
            <person name="Loehr J."/>
            <person name="Walesch S."/>
            <person name="Walt C."/>
            <person name="Boldt J."/>
            <person name="Bunk B."/>
            <person name="Haeckl F.J.F.P.J."/>
            <person name="Gunesch A.P."/>
            <person name="Birkelbach J."/>
            <person name="Nuebel U."/>
            <person name="Pietschmann T."/>
            <person name="Bach T."/>
            <person name="Mueller R."/>
        </authorList>
    </citation>
    <scope>NUCLEOTIDE SEQUENCE [LARGE SCALE GENOMIC DNA]</scope>
    <source>
        <strain evidence="3 4">MSr12523</strain>
    </source>
</reference>
<evidence type="ECO:0008006" key="5">
    <source>
        <dbReference type="Google" id="ProtNLM"/>
    </source>
</evidence>
<feature type="signal peptide" evidence="2">
    <location>
        <begin position="1"/>
        <end position="20"/>
    </location>
</feature>
<feature type="region of interest" description="Disordered" evidence="1">
    <location>
        <begin position="30"/>
        <end position="68"/>
    </location>
</feature>
<protein>
    <recommendedName>
        <fullName evidence="5">TolB protein</fullName>
    </recommendedName>
</protein>
<name>A0ABZ2KKE9_9BACT</name>
<evidence type="ECO:0000256" key="1">
    <source>
        <dbReference type="SAM" id="MobiDB-lite"/>
    </source>
</evidence>
<evidence type="ECO:0000313" key="3">
    <source>
        <dbReference type="EMBL" id="WXA97778.1"/>
    </source>
</evidence>
<dbReference type="Gene3D" id="2.120.10.30">
    <property type="entry name" value="TolB, C-terminal domain"/>
    <property type="match status" value="1"/>
</dbReference>
<feature type="region of interest" description="Disordered" evidence="1">
    <location>
        <begin position="166"/>
        <end position="200"/>
    </location>
</feature>
<feature type="compositionally biased region" description="Gly residues" evidence="1">
    <location>
        <begin position="47"/>
        <end position="64"/>
    </location>
</feature>
<gene>
    <name evidence="3" type="ORF">LZC95_13155</name>
</gene>
<organism evidence="3 4">
    <name type="scientific">Pendulispora brunnea</name>
    <dbReference type="NCBI Taxonomy" id="2905690"/>
    <lineage>
        <taxon>Bacteria</taxon>
        <taxon>Pseudomonadati</taxon>
        <taxon>Myxococcota</taxon>
        <taxon>Myxococcia</taxon>
        <taxon>Myxococcales</taxon>
        <taxon>Sorangiineae</taxon>
        <taxon>Pendulisporaceae</taxon>
        <taxon>Pendulispora</taxon>
    </lineage>
</organism>
<dbReference type="InterPro" id="IPR011042">
    <property type="entry name" value="6-blade_b-propeller_TolB-like"/>
</dbReference>
<dbReference type="RefSeq" id="WP_394848395.1">
    <property type="nucleotide sequence ID" value="NZ_CP089982.1"/>
</dbReference>
<accession>A0ABZ2KKE9</accession>
<keyword evidence="2" id="KW-0732">Signal</keyword>
<dbReference type="Proteomes" id="UP001379533">
    <property type="component" value="Chromosome"/>
</dbReference>
<evidence type="ECO:0000313" key="4">
    <source>
        <dbReference type="Proteomes" id="UP001379533"/>
    </source>
</evidence>
<proteinExistence type="predicted"/>